<evidence type="ECO:0000313" key="5">
    <source>
        <dbReference type="Proteomes" id="UP000237222"/>
    </source>
</evidence>
<dbReference type="InterPro" id="IPR022467">
    <property type="entry name" value="ABC_transprt_ATP-bd_su_PQQ"/>
</dbReference>
<dbReference type="PANTHER" id="PTHR43582:SF5">
    <property type="entry name" value="ABC TRANSPORTER"/>
    <property type="match status" value="1"/>
</dbReference>
<dbReference type="NCBIfam" id="TIGR03864">
    <property type="entry name" value="PQQ_ABC_ATP"/>
    <property type="match status" value="1"/>
</dbReference>
<feature type="domain" description="ABC transporter" evidence="3">
    <location>
        <begin position="6"/>
        <end position="236"/>
    </location>
</feature>
<dbReference type="InterPro" id="IPR003593">
    <property type="entry name" value="AAA+_ATPase"/>
</dbReference>
<dbReference type="Pfam" id="PF00005">
    <property type="entry name" value="ABC_tran"/>
    <property type="match status" value="1"/>
</dbReference>
<dbReference type="AlphaFoldDB" id="A0A2S4HJ45"/>
<dbReference type="GO" id="GO:0005524">
    <property type="term" value="F:ATP binding"/>
    <property type="evidence" value="ECO:0007669"/>
    <property type="project" value="UniProtKB-KW"/>
</dbReference>
<evidence type="ECO:0000256" key="2">
    <source>
        <dbReference type="ARBA" id="ARBA00022840"/>
    </source>
</evidence>
<dbReference type="SUPFAM" id="SSF52540">
    <property type="entry name" value="P-loop containing nucleoside triphosphate hydrolases"/>
    <property type="match status" value="1"/>
</dbReference>
<dbReference type="RefSeq" id="WP_103683214.1">
    <property type="nucleotide sequence ID" value="NZ_PQGG01000009.1"/>
</dbReference>
<dbReference type="Proteomes" id="UP000237222">
    <property type="component" value="Unassembled WGS sequence"/>
</dbReference>
<protein>
    <submittedName>
        <fullName evidence="4">ABC transporter ATP-binding protein</fullName>
    </submittedName>
</protein>
<evidence type="ECO:0000259" key="3">
    <source>
        <dbReference type="PROSITE" id="PS50893"/>
    </source>
</evidence>
<proteinExistence type="predicted"/>
<dbReference type="InterPro" id="IPR027417">
    <property type="entry name" value="P-loop_NTPase"/>
</dbReference>
<sequence>MSNIALHIENLSYRYGERYALRNLSLDIKEGVFFGLLGPNGAGKTTLMSLLTRLLKPASGEIGVFGYSLSKHANEAMRHIGVVFQQSTLDLDLSVAQNLEYHGALHGIAPREVRCRIQQELSRFELLDRLHDRVRDLNGGHRRRVELARALLHRPKLLLLDEASAGLDIDTRANLNKHVRTLCTLDGIAALWTSHLIEELHSEDQILILNNGQCLAQGQARILQNKHKAKDLPALFSQLTRPAE</sequence>
<reference evidence="4" key="1">
    <citation type="submission" date="2018-01" db="EMBL/GenBank/DDBJ databases">
        <authorList>
            <person name="Yu X.-D."/>
        </authorList>
    </citation>
    <scope>NUCLEOTIDE SEQUENCE</scope>
    <source>
        <strain evidence="4">ZX-21</strain>
    </source>
</reference>
<evidence type="ECO:0000313" key="4">
    <source>
        <dbReference type="EMBL" id="POP54015.1"/>
    </source>
</evidence>
<dbReference type="PROSITE" id="PS50893">
    <property type="entry name" value="ABC_TRANSPORTER_2"/>
    <property type="match status" value="1"/>
</dbReference>
<dbReference type="OrthoDB" id="9775490at2"/>
<keyword evidence="2 4" id="KW-0067">ATP-binding</keyword>
<dbReference type="SMART" id="SM00382">
    <property type="entry name" value="AAA"/>
    <property type="match status" value="1"/>
</dbReference>
<dbReference type="Gene3D" id="3.40.50.300">
    <property type="entry name" value="P-loop containing nucleotide triphosphate hydrolases"/>
    <property type="match status" value="1"/>
</dbReference>
<comment type="caution">
    <text evidence="4">The sequence shown here is derived from an EMBL/GenBank/DDBJ whole genome shotgun (WGS) entry which is preliminary data.</text>
</comment>
<dbReference type="EMBL" id="PQGG01000009">
    <property type="protein sequence ID" value="POP54015.1"/>
    <property type="molecule type" value="Genomic_DNA"/>
</dbReference>
<organism evidence="4 5">
    <name type="scientific">Zhongshania marina</name>
    <dbReference type="NCBI Taxonomy" id="2304603"/>
    <lineage>
        <taxon>Bacteria</taxon>
        <taxon>Pseudomonadati</taxon>
        <taxon>Pseudomonadota</taxon>
        <taxon>Gammaproteobacteria</taxon>
        <taxon>Cellvibrionales</taxon>
        <taxon>Spongiibacteraceae</taxon>
        <taxon>Zhongshania</taxon>
    </lineage>
</organism>
<dbReference type="PANTHER" id="PTHR43582">
    <property type="entry name" value="LINEARMYCIN RESISTANCE ATP-BINDING PROTEIN LNRL"/>
    <property type="match status" value="1"/>
</dbReference>
<evidence type="ECO:0000256" key="1">
    <source>
        <dbReference type="ARBA" id="ARBA00022741"/>
    </source>
</evidence>
<name>A0A2S4HJ45_9GAMM</name>
<accession>A0A2S4HJ45</accession>
<gene>
    <name evidence="4" type="ORF">C0068_04030</name>
</gene>
<dbReference type="InterPro" id="IPR003439">
    <property type="entry name" value="ABC_transporter-like_ATP-bd"/>
</dbReference>
<keyword evidence="1" id="KW-0547">Nucleotide-binding</keyword>
<dbReference type="GO" id="GO:0016887">
    <property type="term" value="F:ATP hydrolysis activity"/>
    <property type="evidence" value="ECO:0007669"/>
    <property type="project" value="InterPro"/>
</dbReference>